<dbReference type="InterPro" id="IPR005467">
    <property type="entry name" value="His_kinase_dom"/>
</dbReference>
<dbReference type="InterPro" id="IPR000014">
    <property type="entry name" value="PAS"/>
</dbReference>
<keyword evidence="6" id="KW-0808">Transferase</keyword>
<evidence type="ECO:0000256" key="2">
    <source>
        <dbReference type="ARBA" id="ARBA00012438"/>
    </source>
</evidence>
<evidence type="ECO:0000259" key="5">
    <source>
        <dbReference type="PROSITE" id="PS50112"/>
    </source>
</evidence>
<dbReference type="NCBIfam" id="TIGR00229">
    <property type="entry name" value="sensory_box"/>
    <property type="match status" value="1"/>
</dbReference>
<dbReference type="PROSITE" id="PS50109">
    <property type="entry name" value="HIS_KIN"/>
    <property type="match status" value="1"/>
</dbReference>
<dbReference type="Pfam" id="PF00512">
    <property type="entry name" value="HisKA"/>
    <property type="match status" value="1"/>
</dbReference>
<dbReference type="OrthoDB" id="9770473at2"/>
<dbReference type="PROSITE" id="PS50112">
    <property type="entry name" value="PAS"/>
    <property type="match status" value="1"/>
</dbReference>
<dbReference type="AlphaFoldDB" id="A0A246HI26"/>
<dbReference type="PANTHER" id="PTHR43065">
    <property type="entry name" value="SENSOR HISTIDINE KINASE"/>
    <property type="match status" value="1"/>
</dbReference>
<proteinExistence type="predicted"/>
<reference evidence="6 7" key="1">
    <citation type="submission" date="2017-06" db="EMBL/GenBank/DDBJ databases">
        <authorList>
            <person name="Kim H.J."/>
            <person name="Triplett B.A."/>
        </authorList>
    </citation>
    <scope>NUCLEOTIDE SEQUENCE [LARGE SCALE GENOMIC DNA]</scope>
    <source>
        <strain evidence="6 7">13146</strain>
    </source>
</reference>
<evidence type="ECO:0000313" key="7">
    <source>
        <dbReference type="Proteomes" id="UP000198157"/>
    </source>
</evidence>
<protein>
    <recommendedName>
        <fullName evidence="2">histidine kinase</fullName>
        <ecNumber evidence="2">2.7.13.3</ecNumber>
    </recommendedName>
</protein>
<dbReference type="InterPro" id="IPR003661">
    <property type="entry name" value="HisK_dim/P_dom"/>
</dbReference>
<dbReference type="SUPFAM" id="SSF47384">
    <property type="entry name" value="Homodimeric domain of signal transducing histidine kinase"/>
    <property type="match status" value="1"/>
</dbReference>
<evidence type="ECO:0000313" key="6">
    <source>
        <dbReference type="EMBL" id="OWQ49362.1"/>
    </source>
</evidence>
<dbReference type="PANTHER" id="PTHR43065:SF49">
    <property type="entry name" value="HISTIDINE KINASE"/>
    <property type="match status" value="1"/>
</dbReference>
<dbReference type="PRINTS" id="PR00344">
    <property type="entry name" value="BCTRLSENSOR"/>
</dbReference>
<feature type="domain" description="PAS" evidence="5">
    <location>
        <begin position="14"/>
        <end position="72"/>
    </location>
</feature>
<dbReference type="InterPro" id="IPR035965">
    <property type="entry name" value="PAS-like_dom_sf"/>
</dbReference>
<dbReference type="SUPFAM" id="SSF55785">
    <property type="entry name" value="PYP-like sensor domain (PAS domain)"/>
    <property type="match status" value="1"/>
</dbReference>
<dbReference type="CDD" id="cd00130">
    <property type="entry name" value="PAS"/>
    <property type="match status" value="1"/>
</dbReference>
<organism evidence="6 7">
    <name type="scientific">Stenotrophomonas maltophilia</name>
    <name type="common">Pseudomonas maltophilia</name>
    <name type="synonym">Xanthomonas maltophilia</name>
    <dbReference type="NCBI Taxonomy" id="40324"/>
    <lineage>
        <taxon>Bacteria</taxon>
        <taxon>Pseudomonadati</taxon>
        <taxon>Pseudomonadota</taxon>
        <taxon>Gammaproteobacteria</taxon>
        <taxon>Lysobacterales</taxon>
        <taxon>Lysobacteraceae</taxon>
        <taxon>Stenotrophomonas</taxon>
        <taxon>Stenotrophomonas maltophilia group</taxon>
    </lineage>
</organism>
<dbReference type="SMART" id="SM00091">
    <property type="entry name" value="PAS"/>
    <property type="match status" value="1"/>
</dbReference>
<dbReference type="CDD" id="cd00082">
    <property type="entry name" value="HisKA"/>
    <property type="match status" value="1"/>
</dbReference>
<dbReference type="SMART" id="SM00388">
    <property type="entry name" value="HisKA"/>
    <property type="match status" value="1"/>
</dbReference>
<evidence type="ECO:0000256" key="1">
    <source>
        <dbReference type="ARBA" id="ARBA00000085"/>
    </source>
</evidence>
<sequence length="385" mass="42004">MVQAVSSVAPLADESRQLKLLIDNVSDHAIYLLDTQGNICSWNRGCERVKGYAAEAVIGKHVGLFYTPEDQQLGVPQQALAYARDHGRFVGEGWRVRCNGERFRAGEVIEPVREDGCLLGFVKVTQDVTERYQAQRLLQDAQRAHVQQRQLDNVGRLTRGLAHEFNNLLTTIGNALDLIALRPGADGRTQELVDLAQAAADRGSLLTRQLLAFSADQTLVREPVVVQEFLLDALPVLRRACPPGIEVQLDLMPDLPPIVTDGVQLHSAVLNLVLNSGEAMPQGGTVTITAEVEQRLAPDLSQPMRRHYVAIAVTDQGNGMPPDIAERASEPFFTTKEIGKGSGLGLSQVFGFVSQCDGFVDVQTAPGRGTTVRLLLPVIEEVEHV</sequence>
<dbReference type="Proteomes" id="UP000198157">
    <property type="component" value="Unassembled WGS sequence"/>
</dbReference>
<dbReference type="SUPFAM" id="SSF55874">
    <property type="entry name" value="ATPase domain of HSP90 chaperone/DNA topoisomerase II/histidine kinase"/>
    <property type="match status" value="1"/>
</dbReference>
<gene>
    <name evidence="6" type="ORF">CEE60_19790</name>
</gene>
<evidence type="ECO:0000256" key="3">
    <source>
        <dbReference type="ARBA" id="ARBA00022553"/>
    </source>
</evidence>
<dbReference type="GO" id="GO:0000155">
    <property type="term" value="F:phosphorelay sensor kinase activity"/>
    <property type="evidence" value="ECO:0007669"/>
    <property type="project" value="InterPro"/>
</dbReference>
<comment type="caution">
    <text evidence="6">The sequence shown here is derived from an EMBL/GenBank/DDBJ whole genome shotgun (WGS) entry which is preliminary data.</text>
</comment>
<dbReference type="EMBL" id="NIVS01000060">
    <property type="protein sequence ID" value="OWQ49362.1"/>
    <property type="molecule type" value="Genomic_DNA"/>
</dbReference>
<dbReference type="InterPro" id="IPR036097">
    <property type="entry name" value="HisK_dim/P_sf"/>
</dbReference>
<feature type="domain" description="Histidine kinase" evidence="4">
    <location>
        <begin position="160"/>
        <end position="380"/>
    </location>
</feature>
<dbReference type="SMART" id="SM00387">
    <property type="entry name" value="HATPase_c"/>
    <property type="match status" value="1"/>
</dbReference>
<dbReference type="InterPro" id="IPR003594">
    <property type="entry name" value="HATPase_dom"/>
</dbReference>
<dbReference type="EC" id="2.7.13.3" evidence="2"/>
<dbReference type="InterPro" id="IPR004358">
    <property type="entry name" value="Sig_transdc_His_kin-like_C"/>
</dbReference>
<keyword evidence="3" id="KW-0597">Phosphoprotein</keyword>
<comment type="catalytic activity">
    <reaction evidence="1">
        <text>ATP + protein L-histidine = ADP + protein N-phospho-L-histidine.</text>
        <dbReference type="EC" id="2.7.13.3"/>
    </reaction>
</comment>
<dbReference type="Gene3D" id="1.10.287.130">
    <property type="match status" value="1"/>
</dbReference>
<evidence type="ECO:0000259" key="4">
    <source>
        <dbReference type="PROSITE" id="PS50109"/>
    </source>
</evidence>
<dbReference type="Gene3D" id="3.30.565.10">
    <property type="entry name" value="Histidine kinase-like ATPase, C-terminal domain"/>
    <property type="match status" value="1"/>
</dbReference>
<accession>A0A246HI26</accession>
<keyword evidence="6" id="KW-0418">Kinase</keyword>
<dbReference type="InterPro" id="IPR036890">
    <property type="entry name" value="HATPase_C_sf"/>
</dbReference>
<dbReference type="Gene3D" id="3.30.450.20">
    <property type="entry name" value="PAS domain"/>
    <property type="match status" value="1"/>
</dbReference>
<name>A0A246HI26_STEMA</name>
<dbReference type="Pfam" id="PF02518">
    <property type="entry name" value="HATPase_c"/>
    <property type="match status" value="1"/>
</dbReference>
<dbReference type="Pfam" id="PF13426">
    <property type="entry name" value="PAS_9"/>
    <property type="match status" value="1"/>
</dbReference>